<organism evidence="1 2">
    <name type="scientific">Chitinivibrio alkaliphilus ACht1</name>
    <dbReference type="NCBI Taxonomy" id="1313304"/>
    <lineage>
        <taxon>Bacteria</taxon>
        <taxon>Pseudomonadati</taxon>
        <taxon>Fibrobacterota</taxon>
        <taxon>Chitinivibrionia</taxon>
        <taxon>Chitinivibrionales</taxon>
        <taxon>Chitinivibrionaceae</taxon>
        <taxon>Chitinivibrio</taxon>
    </lineage>
</organism>
<protein>
    <submittedName>
        <fullName evidence="1">Uncharacterized protein</fullName>
    </submittedName>
</protein>
<dbReference type="STRING" id="1313304.CALK_1266"/>
<proteinExistence type="predicted"/>
<name>U7D5L0_9BACT</name>
<dbReference type="AlphaFoldDB" id="U7D5L0"/>
<reference evidence="1 2" key="1">
    <citation type="journal article" date="2013" name="Environ. Microbiol.">
        <title>Genome analysis of Chitinivibrio alkaliphilus gen. nov., sp. nov., a novel extremely haloalkaliphilic anaerobic chitinolytic bacterium from the candidate phylum Termite Group 3.</title>
        <authorList>
            <person name="Sorokin D.Y."/>
            <person name="Gumerov V.M."/>
            <person name="Rakitin A.L."/>
            <person name="Beletsky A.V."/>
            <person name="Damste J.S."/>
            <person name="Muyzer G."/>
            <person name="Mardanov A.V."/>
            <person name="Ravin N.V."/>
        </authorList>
    </citation>
    <scope>NUCLEOTIDE SEQUENCE [LARGE SCALE GENOMIC DNA]</scope>
    <source>
        <strain evidence="1 2">ACht1</strain>
    </source>
</reference>
<accession>U7D5L0</accession>
<evidence type="ECO:0000313" key="1">
    <source>
        <dbReference type="EMBL" id="ERP31819.1"/>
    </source>
</evidence>
<sequence>MCSPSLFVFPSLFYGTYRAGLYEVCAVQTACIWVIFELSEEGMSHTSLWSYKKTLQNIFSMVDSCIKY</sequence>
<evidence type="ECO:0000313" key="2">
    <source>
        <dbReference type="Proteomes" id="UP000017148"/>
    </source>
</evidence>
<gene>
    <name evidence="1" type="ORF">CALK_1266</name>
</gene>
<dbReference type="EMBL" id="ASJR01000009">
    <property type="protein sequence ID" value="ERP31819.1"/>
    <property type="molecule type" value="Genomic_DNA"/>
</dbReference>
<dbReference type="Proteomes" id="UP000017148">
    <property type="component" value="Unassembled WGS sequence"/>
</dbReference>
<keyword evidence="2" id="KW-1185">Reference proteome</keyword>
<comment type="caution">
    <text evidence="1">The sequence shown here is derived from an EMBL/GenBank/DDBJ whole genome shotgun (WGS) entry which is preliminary data.</text>
</comment>